<dbReference type="RefSeq" id="WP_164361419.1">
    <property type="nucleotide sequence ID" value="NZ_CP066776.1"/>
</dbReference>
<reference evidence="1 2" key="1">
    <citation type="submission" date="2020-12" db="EMBL/GenBank/DDBJ databases">
        <title>Sulforoseuscoccus oceanibium gen. nov., sp. nov., a representative of the phylum Verrucomicrobia with special cytoplasmic membrane, and proposal of Sulforoseuscoccusaceae fam. nov.</title>
        <authorList>
            <person name="Xi F."/>
        </authorList>
    </citation>
    <scope>NUCLEOTIDE SEQUENCE [LARGE SCALE GENOMIC DNA]</scope>
    <source>
        <strain evidence="1 2">T37</strain>
    </source>
</reference>
<organism evidence="1 2">
    <name type="scientific">Sulfuriroseicoccus oceanibius</name>
    <dbReference type="NCBI Taxonomy" id="2707525"/>
    <lineage>
        <taxon>Bacteria</taxon>
        <taxon>Pseudomonadati</taxon>
        <taxon>Verrucomicrobiota</taxon>
        <taxon>Verrucomicrobiia</taxon>
        <taxon>Verrucomicrobiales</taxon>
        <taxon>Verrucomicrobiaceae</taxon>
        <taxon>Sulfuriroseicoccus</taxon>
    </lineage>
</organism>
<proteinExistence type="predicted"/>
<evidence type="ECO:0000313" key="2">
    <source>
        <dbReference type="Proteomes" id="UP000475117"/>
    </source>
</evidence>
<accession>A0A6B3L7X4</accession>
<dbReference type="KEGG" id="soa:G3M56_006790"/>
<dbReference type="CDD" id="cd06779">
    <property type="entry name" value="cpPDZ_Deg_HtrA-like"/>
    <property type="match status" value="1"/>
</dbReference>
<evidence type="ECO:0000313" key="1">
    <source>
        <dbReference type="EMBL" id="QQL46275.1"/>
    </source>
</evidence>
<dbReference type="SUPFAM" id="SSF50156">
    <property type="entry name" value="PDZ domain-like"/>
    <property type="match status" value="1"/>
</dbReference>
<dbReference type="Proteomes" id="UP000475117">
    <property type="component" value="Chromosome"/>
</dbReference>
<protein>
    <submittedName>
        <fullName evidence="1">PDZ domain-containing protein</fullName>
    </submittedName>
</protein>
<dbReference type="EMBL" id="CP066776">
    <property type="protein sequence ID" value="QQL46275.1"/>
    <property type="molecule type" value="Genomic_DNA"/>
</dbReference>
<dbReference type="Gene3D" id="2.30.42.10">
    <property type="match status" value="1"/>
</dbReference>
<name>A0A6B3L7X4_9BACT</name>
<dbReference type="PROSITE" id="PS50106">
    <property type="entry name" value="PDZ"/>
    <property type="match status" value="1"/>
</dbReference>
<gene>
    <name evidence="1" type="ORF">G3M56_006790</name>
</gene>
<dbReference type="InterPro" id="IPR001478">
    <property type="entry name" value="PDZ"/>
</dbReference>
<dbReference type="AlphaFoldDB" id="A0A6B3L7X4"/>
<dbReference type="InterPro" id="IPR036034">
    <property type="entry name" value="PDZ_sf"/>
</dbReference>
<keyword evidence="2" id="KW-1185">Reference proteome</keyword>
<dbReference type="SMART" id="SM00228">
    <property type="entry name" value="PDZ"/>
    <property type="match status" value="1"/>
</dbReference>
<sequence length="309" mass="34007">MVGKSMKCWGTSIGCSLVVALASPGLAAEVTEQAPAAEVKADGQKEAVQEQRSWLGVGTRPLPQVVGKHLGLPDGAGVVVDIVIKDSPAQQAGLRRDDVITHVDGEWLKGVTALSKSLSEKKVGEVVRLSIRRRNQSLVVGATLVERPKRFAMVSGADDNRDSVFKKRVHGQDFADRMNDLMRAQMGDHEDFERMIEELDAEMEAMRKRAAAMRFEAASGGQGHMHYSMTSVDNNGRIVISRVDGKTHVKVWDREGKQVFDGPYETPEDKDKLPEDFRDRVNELNVNPTSIWSVQGFEDEPADSAKKGE</sequence>
<dbReference type="Pfam" id="PF13180">
    <property type="entry name" value="PDZ_2"/>
    <property type="match status" value="1"/>
</dbReference>